<evidence type="ECO:0000313" key="3">
    <source>
        <dbReference type="Proteomes" id="UP000800038"/>
    </source>
</evidence>
<feature type="region of interest" description="Disordered" evidence="1">
    <location>
        <begin position="1"/>
        <end position="92"/>
    </location>
</feature>
<evidence type="ECO:0000256" key="1">
    <source>
        <dbReference type="SAM" id="MobiDB-lite"/>
    </source>
</evidence>
<feature type="compositionally biased region" description="Polar residues" evidence="1">
    <location>
        <begin position="50"/>
        <end position="59"/>
    </location>
</feature>
<dbReference type="OrthoDB" id="3562657at2759"/>
<name>A0A6A5SBH1_9PLEO</name>
<gene>
    <name evidence="2" type="ORF">EJ02DRAFT_515423</name>
</gene>
<feature type="compositionally biased region" description="Basic and acidic residues" evidence="1">
    <location>
        <begin position="116"/>
        <end position="129"/>
    </location>
</feature>
<proteinExistence type="predicted"/>
<accession>A0A6A5SBH1</accession>
<reference evidence="2" key="1">
    <citation type="journal article" date="2020" name="Stud. Mycol.">
        <title>101 Dothideomycetes genomes: a test case for predicting lifestyles and emergence of pathogens.</title>
        <authorList>
            <person name="Haridas S."/>
            <person name="Albert R."/>
            <person name="Binder M."/>
            <person name="Bloem J."/>
            <person name="Labutti K."/>
            <person name="Salamov A."/>
            <person name="Andreopoulos B."/>
            <person name="Baker S."/>
            <person name="Barry K."/>
            <person name="Bills G."/>
            <person name="Bluhm B."/>
            <person name="Cannon C."/>
            <person name="Castanera R."/>
            <person name="Culley D."/>
            <person name="Daum C."/>
            <person name="Ezra D."/>
            <person name="Gonzalez J."/>
            <person name="Henrissat B."/>
            <person name="Kuo A."/>
            <person name="Liang C."/>
            <person name="Lipzen A."/>
            <person name="Lutzoni F."/>
            <person name="Magnuson J."/>
            <person name="Mondo S."/>
            <person name="Nolan M."/>
            <person name="Ohm R."/>
            <person name="Pangilinan J."/>
            <person name="Park H.-J."/>
            <person name="Ramirez L."/>
            <person name="Alfaro M."/>
            <person name="Sun H."/>
            <person name="Tritt A."/>
            <person name="Yoshinaga Y."/>
            <person name="Zwiers L.-H."/>
            <person name="Turgeon B."/>
            <person name="Goodwin S."/>
            <person name="Spatafora J."/>
            <person name="Crous P."/>
            <person name="Grigoriev I."/>
        </authorList>
    </citation>
    <scope>NUCLEOTIDE SEQUENCE</scope>
    <source>
        <strain evidence="2">CBS 161.51</strain>
    </source>
</reference>
<dbReference type="Proteomes" id="UP000800038">
    <property type="component" value="Unassembled WGS sequence"/>
</dbReference>
<organism evidence="2 3">
    <name type="scientific">Clathrospora elynae</name>
    <dbReference type="NCBI Taxonomy" id="706981"/>
    <lineage>
        <taxon>Eukaryota</taxon>
        <taxon>Fungi</taxon>
        <taxon>Dikarya</taxon>
        <taxon>Ascomycota</taxon>
        <taxon>Pezizomycotina</taxon>
        <taxon>Dothideomycetes</taxon>
        <taxon>Pleosporomycetidae</taxon>
        <taxon>Pleosporales</taxon>
        <taxon>Diademaceae</taxon>
        <taxon>Clathrospora</taxon>
    </lineage>
</organism>
<dbReference type="AlphaFoldDB" id="A0A6A5SBH1"/>
<evidence type="ECO:0000313" key="2">
    <source>
        <dbReference type="EMBL" id="KAF1937089.1"/>
    </source>
</evidence>
<sequence>MDRFPNVISDLEPENPHPAKRRRIAERQAQSPILEPTYTPKPTPLLDPSDQASRPSTSDGPIPGPLGAGHKDDGTISLALPPTDLRDVEDGDGAYVQGAVEELQARGSITSSERLELKQDVSRESDRRVINRQGSGNKVGEIFGEELSHNEAGNIPPLTSQRRRCRAWAPEMGCKPSNTALRPLD</sequence>
<dbReference type="EMBL" id="ML976154">
    <property type="protein sequence ID" value="KAF1937089.1"/>
    <property type="molecule type" value="Genomic_DNA"/>
</dbReference>
<keyword evidence="3" id="KW-1185">Reference proteome</keyword>
<feature type="region of interest" description="Disordered" evidence="1">
    <location>
        <begin position="116"/>
        <end position="135"/>
    </location>
</feature>
<protein>
    <submittedName>
        <fullName evidence="2">Uncharacterized protein</fullName>
    </submittedName>
</protein>